<dbReference type="Gene3D" id="1.10.490.10">
    <property type="entry name" value="Globins"/>
    <property type="match status" value="1"/>
</dbReference>
<dbReference type="InterPro" id="IPR019795">
    <property type="entry name" value="Globin_bac-like_CS"/>
</dbReference>
<gene>
    <name evidence="7" type="ORF">H9657_05790</name>
</gene>
<dbReference type="InterPro" id="IPR009050">
    <property type="entry name" value="Globin-like_sf"/>
</dbReference>
<dbReference type="Pfam" id="PF01152">
    <property type="entry name" value="Bac_globin"/>
    <property type="match status" value="1"/>
</dbReference>
<organism evidence="7 8">
    <name type="scientific">Cellulomonas avistercoris</name>
    <dbReference type="NCBI Taxonomy" id="2762242"/>
    <lineage>
        <taxon>Bacteria</taxon>
        <taxon>Bacillati</taxon>
        <taxon>Actinomycetota</taxon>
        <taxon>Actinomycetes</taxon>
        <taxon>Micrococcales</taxon>
        <taxon>Cellulomonadaceae</taxon>
        <taxon>Cellulomonas</taxon>
    </lineage>
</organism>
<dbReference type="EMBL" id="JACSQV010000003">
    <property type="protein sequence ID" value="MBD7917788.1"/>
    <property type="molecule type" value="Genomic_DNA"/>
</dbReference>
<dbReference type="SUPFAM" id="SSF46458">
    <property type="entry name" value="Globin-like"/>
    <property type="match status" value="1"/>
</dbReference>
<reference evidence="7 8" key="1">
    <citation type="submission" date="2020-08" db="EMBL/GenBank/DDBJ databases">
        <title>A Genomic Blueprint of the Chicken Gut Microbiome.</title>
        <authorList>
            <person name="Gilroy R."/>
            <person name="Ravi A."/>
            <person name="Getino M."/>
            <person name="Pursley I."/>
            <person name="Horton D.L."/>
            <person name="Alikhan N.-F."/>
            <person name="Baker D."/>
            <person name="Gharbi K."/>
            <person name="Hall N."/>
            <person name="Watson M."/>
            <person name="Adriaenssens E.M."/>
            <person name="Foster-Nyarko E."/>
            <person name="Jarju S."/>
            <person name="Secka A."/>
            <person name="Antonio M."/>
            <person name="Oren A."/>
            <person name="Chaudhuri R."/>
            <person name="La Ragione R.M."/>
            <person name="Hildebrand F."/>
            <person name="Pallen M.J."/>
        </authorList>
    </citation>
    <scope>NUCLEOTIDE SEQUENCE [LARGE SCALE GENOMIC DNA]</scope>
    <source>
        <strain evidence="7 8">Sa3CUA2</strain>
    </source>
</reference>
<dbReference type="InterPro" id="IPR012292">
    <property type="entry name" value="Globin/Proto"/>
</dbReference>
<evidence type="ECO:0000256" key="5">
    <source>
        <dbReference type="ARBA" id="ARBA00023004"/>
    </source>
</evidence>
<comment type="similarity">
    <text evidence="6">Belongs to the truncated hemoglobin family. Group II subfamily.</text>
</comment>
<keyword evidence="4" id="KW-0479">Metal-binding</keyword>
<keyword evidence="8" id="KW-1185">Reference proteome</keyword>
<dbReference type="Proteomes" id="UP000604241">
    <property type="component" value="Unassembled WGS sequence"/>
</dbReference>
<evidence type="ECO:0000256" key="6">
    <source>
        <dbReference type="ARBA" id="ARBA00034496"/>
    </source>
</evidence>
<evidence type="ECO:0000256" key="4">
    <source>
        <dbReference type="ARBA" id="ARBA00022723"/>
    </source>
</evidence>
<comment type="caution">
    <text evidence="7">The sequence shown here is derived from an EMBL/GenBank/DDBJ whole genome shotgun (WGS) entry which is preliminary data.</text>
</comment>
<keyword evidence="5" id="KW-0408">Iron</keyword>
<sequence length="130" mass="15201">MVRVRDDSFYAAVGGHETFVRLVDEFYRGVATDPVLRPMYPEEDLGPAAERLTLFLEQYWGGPTTYSERRGHPRLRMRHAPYKVNPDARDRWMLHMRTALDSLALAPLHHAELWDYLERAAHSMLNTFDD</sequence>
<accession>A0ABR8QBI4</accession>
<proteinExistence type="inferred from homology"/>
<dbReference type="PANTHER" id="PTHR47366">
    <property type="entry name" value="TWO-ON-TWO HEMOGLOBIN-3"/>
    <property type="match status" value="1"/>
</dbReference>
<dbReference type="CDD" id="cd14771">
    <property type="entry name" value="TrHb2_Mt-trHbO-like_O"/>
    <property type="match status" value="1"/>
</dbReference>
<evidence type="ECO:0000313" key="7">
    <source>
        <dbReference type="EMBL" id="MBD7917788.1"/>
    </source>
</evidence>
<dbReference type="InterPro" id="IPR044203">
    <property type="entry name" value="GlbO/GLB3-like"/>
</dbReference>
<evidence type="ECO:0000313" key="8">
    <source>
        <dbReference type="Proteomes" id="UP000604241"/>
    </source>
</evidence>
<keyword evidence="2" id="KW-0813">Transport</keyword>
<comment type="cofactor">
    <cofactor evidence="1">
        <name>heme</name>
        <dbReference type="ChEBI" id="CHEBI:30413"/>
    </cofactor>
</comment>
<evidence type="ECO:0000256" key="1">
    <source>
        <dbReference type="ARBA" id="ARBA00001971"/>
    </source>
</evidence>
<evidence type="ECO:0000256" key="3">
    <source>
        <dbReference type="ARBA" id="ARBA00022617"/>
    </source>
</evidence>
<evidence type="ECO:0000256" key="2">
    <source>
        <dbReference type="ARBA" id="ARBA00022448"/>
    </source>
</evidence>
<protein>
    <submittedName>
        <fullName evidence="7">Globin</fullName>
    </submittedName>
</protein>
<dbReference type="PANTHER" id="PTHR47366:SF1">
    <property type="entry name" value="TWO-ON-TWO HEMOGLOBIN-3"/>
    <property type="match status" value="1"/>
</dbReference>
<dbReference type="InterPro" id="IPR001486">
    <property type="entry name" value="Hemoglobin_trunc"/>
</dbReference>
<dbReference type="PROSITE" id="PS01213">
    <property type="entry name" value="GLOBIN_FAM_2"/>
    <property type="match status" value="1"/>
</dbReference>
<name>A0ABR8QBI4_9CELL</name>
<keyword evidence="3" id="KW-0349">Heme</keyword>